<comment type="caution">
    <text evidence="2">The sequence shown here is derived from an EMBL/GenBank/DDBJ whole genome shotgun (WGS) entry which is preliminary data.</text>
</comment>
<dbReference type="InterPro" id="IPR042099">
    <property type="entry name" value="ANL_N_sf"/>
</dbReference>
<proteinExistence type="predicted"/>
<dbReference type="InterPro" id="IPR045851">
    <property type="entry name" value="AMP-bd_C_sf"/>
</dbReference>
<reference evidence="2" key="1">
    <citation type="journal article" date="2014" name="Front. Microbiol.">
        <title>High frequency of phylogenetically diverse reductive dehalogenase-homologous genes in deep subseafloor sedimentary metagenomes.</title>
        <authorList>
            <person name="Kawai M."/>
            <person name="Futagami T."/>
            <person name="Toyoda A."/>
            <person name="Takaki Y."/>
            <person name="Nishi S."/>
            <person name="Hori S."/>
            <person name="Arai W."/>
            <person name="Tsubouchi T."/>
            <person name="Morono Y."/>
            <person name="Uchiyama I."/>
            <person name="Ito T."/>
            <person name="Fujiyama A."/>
            <person name="Inagaki F."/>
            <person name="Takami H."/>
        </authorList>
    </citation>
    <scope>NUCLEOTIDE SEQUENCE</scope>
    <source>
        <strain evidence="2">Expedition CK06-06</strain>
    </source>
</reference>
<dbReference type="GO" id="GO:0016878">
    <property type="term" value="F:acid-thiol ligase activity"/>
    <property type="evidence" value="ECO:0007669"/>
    <property type="project" value="UniProtKB-ARBA"/>
</dbReference>
<dbReference type="PANTHER" id="PTHR43767">
    <property type="entry name" value="LONG-CHAIN-FATTY-ACID--COA LIGASE"/>
    <property type="match status" value="1"/>
</dbReference>
<gene>
    <name evidence="2" type="ORF">S12H4_45437</name>
</gene>
<name>X1TV97_9ZZZZ</name>
<accession>X1TV97</accession>
<dbReference type="Gene3D" id="3.40.50.12780">
    <property type="entry name" value="N-terminal domain of ligase-like"/>
    <property type="match status" value="1"/>
</dbReference>
<dbReference type="AlphaFoldDB" id="X1TV97"/>
<dbReference type="SUPFAM" id="SSF56801">
    <property type="entry name" value="Acetyl-CoA synthetase-like"/>
    <property type="match status" value="1"/>
</dbReference>
<dbReference type="InterPro" id="IPR050237">
    <property type="entry name" value="ATP-dep_AMP-bd_enzyme"/>
</dbReference>
<dbReference type="Pfam" id="PF13193">
    <property type="entry name" value="AMP-binding_C"/>
    <property type="match status" value="1"/>
</dbReference>
<feature type="domain" description="AMP-binding enzyme C-terminal" evidence="1">
    <location>
        <begin position="59"/>
        <end position="138"/>
    </location>
</feature>
<organism evidence="2">
    <name type="scientific">marine sediment metagenome</name>
    <dbReference type="NCBI Taxonomy" id="412755"/>
    <lineage>
        <taxon>unclassified sequences</taxon>
        <taxon>metagenomes</taxon>
        <taxon>ecological metagenomes</taxon>
    </lineage>
</organism>
<dbReference type="Gene3D" id="3.30.300.30">
    <property type="match status" value="1"/>
</dbReference>
<feature type="non-terminal residue" evidence="2">
    <location>
        <position position="1"/>
    </location>
</feature>
<protein>
    <recommendedName>
        <fullName evidence="1">AMP-binding enzyme C-terminal domain-containing protein</fullName>
    </recommendedName>
</protein>
<evidence type="ECO:0000313" key="2">
    <source>
        <dbReference type="EMBL" id="GAJ09174.1"/>
    </source>
</evidence>
<dbReference type="EMBL" id="BARW01028095">
    <property type="protein sequence ID" value="GAJ09174.1"/>
    <property type="molecule type" value="Genomic_DNA"/>
</dbReference>
<evidence type="ECO:0000259" key="1">
    <source>
        <dbReference type="Pfam" id="PF13193"/>
    </source>
</evidence>
<sequence>QVVKQYHNKPEATAKTFDKDGYVHTGDVGVFDEDGYLKIVDRTKDMLIVSGFKVYSVHVEEIMTKHPDIELLAIIGVPNPDRPGAEIVRAVIQLKEGIAETEEVKESIKQFAEKNLSKYEVPKIWDFREELPLTMVGKILKKALREEGKSE</sequence>
<dbReference type="PANTHER" id="PTHR43767:SF1">
    <property type="entry name" value="NONRIBOSOMAL PEPTIDE SYNTHASE PES1 (EUROFUNG)-RELATED"/>
    <property type="match status" value="1"/>
</dbReference>
<dbReference type="InterPro" id="IPR025110">
    <property type="entry name" value="AMP-bd_C"/>
</dbReference>